<dbReference type="KEGG" id="ibu:IB211_02796c"/>
<dbReference type="Proteomes" id="UP000064844">
    <property type="component" value="Chromosome"/>
</dbReference>
<dbReference type="STRING" id="1297617.IB211_02796c"/>
<reference evidence="1 2" key="1">
    <citation type="journal article" date="2015" name="Nat. Commun.">
        <title>Production of butyrate from lysine and the Amadori product fructoselysine by a human gut commensal.</title>
        <authorList>
            <person name="Bui T.P."/>
            <person name="Ritari J."/>
            <person name="Boeren S."/>
            <person name="de Waard P."/>
            <person name="Plugge C.M."/>
            <person name="de Vos W.M."/>
        </authorList>
    </citation>
    <scope>NUCLEOTIDE SEQUENCE [LARGE SCALE GENOMIC DNA]</scope>
    <source>
        <strain evidence="1 2">AF211</strain>
    </source>
</reference>
<keyword evidence="2" id="KW-1185">Reference proteome</keyword>
<sequence length="44" mass="4555">MSHSTQSGFSAAVSDTGCSCRITCADRLADGALFRNAAGFSVER</sequence>
<evidence type="ECO:0000313" key="1">
    <source>
        <dbReference type="EMBL" id="ALP95187.1"/>
    </source>
</evidence>
<accession>A0A0S2W789</accession>
<reference evidence="2" key="2">
    <citation type="submission" date="2015-04" db="EMBL/GenBank/DDBJ databases">
        <title>A butyrogenic pathway from the amino acid lysine in a human gut commensal.</title>
        <authorList>
            <person name="de Vos W.M."/>
            <person name="Bui N.T.P."/>
            <person name="Plugge C.M."/>
            <person name="Ritari J."/>
        </authorList>
    </citation>
    <scope>NUCLEOTIDE SEQUENCE [LARGE SCALE GENOMIC DNA]</scope>
    <source>
        <strain evidence="2">AF211</strain>
    </source>
</reference>
<dbReference type="AlphaFoldDB" id="A0A0S2W789"/>
<protein>
    <submittedName>
        <fullName evidence="1">Uncharacterized protein</fullName>
    </submittedName>
</protein>
<proteinExistence type="predicted"/>
<dbReference type="EMBL" id="CP011307">
    <property type="protein sequence ID" value="ALP95187.1"/>
    <property type="molecule type" value="Genomic_DNA"/>
</dbReference>
<evidence type="ECO:0000313" key="2">
    <source>
        <dbReference type="Proteomes" id="UP000064844"/>
    </source>
</evidence>
<organism evidence="1 2">
    <name type="scientific">Intestinimonas butyriciproducens</name>
    <dbReference type="NCBI Taxonomy" id="1297617"/>
    <lineage>
        <taxon>Bacteria</taxon>
        <taxon>Bacillati</taxon>
        <taxon>Bacillota</taxon>
        <taxon>Clostridia</taxon>
        <taxon>Eubacteriales</taxon>
        <taxon>Intestinimonas</taxon>
    </lineage>
</organism>
<name>A0A0S2W789_9FIRM</name>
<gene>
    <name evidence="1" type="ORF">IB211_02796c</name>
</gene>